<evidence type="ECO:0000259" key="5">
    <source>
        <dbReference type="PROSITE" id="PS51017"/>
    </source>
</evidence>
<dbReference type="PROSITE" id="PS51017">
    <property type="entry name" value="CCT"/>
    <property type="match status" value="1"/>
</dbReference>
<dbReference type="InterPro" id="IPR052453">
    <property type="entry name" value="CONSTANS-like_ZF"/>
</dbReference>
<feature type="region of interest" description="Disordered" evidence="4">
    <location>
        <begin position="83"/>
        <end position="142"/>
    </location>
</feature>
<accession>A0A2U1NJE6</accession>
<evidence type="ECO:0000256" key="3">
    <source>
        <dbReference type="PROSITE-ProRule" id="PRU00357"/>
    </source>
</evidence>
<dbReference type="EMBL" id="PKPP01002708">
    <property type="protein sequence ID" value="PWA73637.1"/>
    <property type="molecule type" value="Genomic_DNA"/>
</dbReference>
<dbReference type="InterPro" id="IPR010402">
    <property type="entry name" value="CCT_domain"/>
</dbReference>
<name>A0A2U1NJE6_ARTAN</name>
<evidence type="ECO:0000256" key="2">
    <source>
        <dbReference type="ARBA" id="ARBA00023242"/>
    </source>
</evidence>
<evidence type="ECO:0000313" key="6">
    <source>
        <dbReference type="EMBL" id="PWA73637.1"/>
    </source>
</evidence>
<dbReference type="Pfam" id="PF06203">
    <property type="entry name" value="CCT"/>
    <property type="match status" value="1"/>
</dbReference>
<dbReference type="STRING" id="35608.A0A2U1NJE6"/>
<organism evidence="6 7">
    <name type="scientific">Artemisia annua</name>
    <name type="common">Sweet wormwood</name>
    <dbReference type="NCBI Taxonomy" id="35608"/>
    <lineage>
        <taxon>Eukaryota</taxon>
        <taxon>Viridiplantae</taxon>
        <taxon>Streptophyta</taxon>
        <taxon>Embryophyta</taxon>
        <taxon>Tracheophyta</taxon>
        <taxon>Spermatophyta</taxon>
        <taxon>Magnoliopsida</taxon>
        <taxon>eudicotyledons</taxon>
        <taxon>Gunneridae</taxon>
        <taxon>Pentapetalae</taxon>
        <taxon>asterids</taxon>
        <taxon>campanulids</taxon>
        <taxon>Asterales</taxon>
        <taxon>Asteraceae</taxon>
        <taxon>Asteroideae</taxon>
        <taxon>Anthemideae</taxon>
        <taxon>Artemisiinae</taxon>
        <taxon>Artemisia</taxon>
    </lineage>
</organism>
<evidence type="ECO:0000256" key="1">
    <source>
        <dbReference type="ARBA" id="ARBA00004123"/>
    </source>
</evidence>
<keyword evidence="7" id="KW-1185">Reference proteome</keyword>
<comment type="subcellular location">
    <subcellularLocation>
        <location evidence="1 3">Nucleus</location>
    </subcellularLocation>
</comment>
<feature type="domain" description="CCT" evidence="5">
    <location>
        <begin position="378"/>
        <end position="420"/>
    </location>
</feature>
<gene>
    <name evidence="6" type="ORF">CTI12_AA259380</name>
</gene>
<evidence type="ECO:0000313" key="7">
    <source>
        <dbReference type="Proteomes" id="UP000245207"/>
    </source>
</evidence>
<dbReference type="Proteomes" id="UP000245207">
    <property type="component" value="Unassembled WGS sequence"/>
</dbReference>
<dbReference type="GO" id="GO:0006355">
    <property type="term" value="P:regulation of DNA-templated transcription"/>
    <property type="evidence" value="ECO:0007669"/>
    <property type="project" value="TreeGrafter"/>
</dbReference>
<dbReference type="PANTHER" id="PTHR31874:SF25">
    <property type="entry name" value="CCT MOTIF FAMILY PROTEIN"/>
    <property type="match status" value="1"/>
</dbReference>
<dbReference type="PANTHER" id="PTHR31874">
    <property type="entry name" value="CCT MOTIF FAMILY PROTEIN, EXPRESSED"/>
    <property type="match status" value="1"/>
</dbReference>
<proteinExistence type="predicted"/>
<comment type="caution">
    <text evidence="6">The sequence shown here is derived from an EMBL/GenBank/DDBJ whole genome shotgun (WGS) entry which is preliminary data.</text>
</comment>
<keyword evidence="2 3" id="KW-0539">Nucleus</keyword>
<reference evidence="6 7" key="1">
    <citation type="journal article" date="2018" name="Mol. Plant">
        <title>The genome of Artemisia annua provides insight into the evolution of Asteraceae family and artemisinin biosynthesis.</title>
        <authorList>
            <person name="Shen Q."/>
            <person name="Zhang L."/>
            <person name="Liao Z."/>
            <person name="Wang S."/>
            <person name="Yan T."/>
            <person name="Shi P."/>
            <person name="Liu M."/>
            <person name="Fu X."/>
            <person name="Pan Q."/>
            <person name="Wang Y."/>
            <person name="Lv Z."/>
            <person name="Lu X."/>
            <person name="Zhang F."/>
            <person name="Jiang W."/>
            <person name="Ma Y."/>
            <person name="Chen M."/>
            <person name="Hao X."/>
            <person name="Li L."/>
            <person name="Tang Y."/>
            <person name="Lv G."/>
            <person name="Zhou Y."/>
            <person name="Sun X."/>
            <person name="Brodelius P.E."/>
            <person name="Rose J.K.C."/>
            <person name="Tang K."/>
        </authorList>
    </citation>
    <scope>NUCLEOTIDE SEQUENCE [LARGE SCALE GENOMIC DNA]</scope>
    <source>
        <strain evidence="7">cv. Huhao1</strain>
        <tissue evidence="6">Leaf</tissue>
    </source>
</reference>
<dbReference type="OrthoDB" id="153872at2759"/>
<sequence>MWLYDTLRPYPPLNLLLSIGSQTKSQKNPYIIQSFRTTSPFFNPYKNHNSSLHKPQTKHKSKKTTIFVTIHFFTMITEQSTLTLKPKPKPKTKTKTKPSTRRKKTRAKSRKPKYLSLRLQLTATTPQEPPMPTTTTSPNHDHNKLINFFPLHPEHLMEQDKLDMSCIFSSCDDDQANTTLTGILCSDDEEDIEQKINIDTDKNSSPSSVNYADEERNLVRTAMRRNNINKSDHDGHEKWVSYNEVVERKKVGVMRGMSSSSSSTTSCYYNNHHHGTSDHGHVRNNNKLVLKLDYEKIMKSWVNKGPLYICGNSGLDAPQPQTVPDIQDDDFFFPTSINGSTHDERDNGGNDGSWTVPQLEGDHDALQVAGSSAVVHNREASVQRYKEKRRNRLFAKTIRYEVRKLNAEKRPRIKVVYISFGKGFLDFDQRFMIIILSTII</sequence>
<evidence type="ECO:0000256" key="4">
    <source>
        <dbReference type="SAM" id="MobiDB-lite"/>
    </source>
</evidence>
<dbReference type="AlphaFoldDB" id="A0A2U1NJE6"/>
<dbReference type="GO" id="GO:0005634">
    <property type="term" value="C:nucleus"/>
    <property type="evidence" value="ECO:0007669"/>
    <property type="project" value="UniProtKB-SubCell"/>
</dbReference>
<feature type="compositionally biased region" description="Basic residues" evidence="4">
    <location>
        <begin position="86"/>
        <end position="113"/>
    </location>
</feature>
<protein>
    <submittedName>
        <fullName evidence="6">CCT motif family protein</fullName>
    </submittedName>
</protein>